<sequence length="360" mass="40655">MIRQLIQLMFYTADALPAATQCCKMSLQSSFTFFFLIFAYGTCEEDFIHQQPLVVAELGSRVTLPCFHSDDYVTTVSWTKHSAGKKPLLIAYSDFNSGRVTYQNAFNNTNRFFITVASGSYNLTIIHLEKEDFATYYCVKDFLNRLMFGEGTILLRKETDRISSTSVIQQPVSDRLHPGDSVTLQCSVSSHICAGHYRVYWFKRSSGYSQPGFIYTHDNRSDQCLESSEKSSFVQSCVYSLSQTELTTSDAGVYYCAVDTCGKIHFGNGTKLTIEASSFWNPVVVILFTISVTSIVANIVLVLQNRRKETTEQLRGQINQIETDDLNYAALHFSKTKPSTSRRSSIKTIQETIYSETTVH</sequence>
<dbReference type="RefSeq" id="XP_073764297.1">
    <property type="nucleotide sequence ID" value="XM_073908196.1"/>
</dbReference>
<gene>
    <name evidence="2" type="primary">nitr3a</name>
</gene>
<evidence type="ECO:0000313" key="2">
    <source>
        <dbReference type="RefSeq" id="XP_073764297.1"/>
    </source>
</evidence>
<dbReference type="Proteomes" id="UP000000437">
    <property type="component" value="Chromosome 7"/>
</dbReference>
<accession>A0AC58G3I5</accession>
<keyword evidence="1" id="KW-1185">Reference proteome</keyword>
<evidence type="ECO:0000313" key="1">
    <source>
        <dbReference type="Proteomes" id="UP000000437"/>
    </source>
</evidence>
<proteinExistence type="predicted"/>
<organism evidence="1 2">
    <name type="scientific">Danio rerio</name>
    <name type="common">Zebrafish</name>
    <name type="synonym">Brachydanio rerio</name>
    <dbReference type="NCBI Taxonomy" id="7955"/>
    <lineage>
        <taxon>Eukaryota</taxon>
        <taxon>Metazoa</taxon>
        <taxon>Chordata</taxon>
        <taxon>Craniata</taxon>
        <taxon>Vertebrata</taxon>
        <taxon>Euteleostomi</taxon>
        <taxon>Actinopterygii</taxon>
        <taxon>Neopterygii</taxon>
        <taxon>Teleostei</taxon>
        <taxon>Ostariophysi</taxon>
        <taxon>Cypriniformes</taxon>
        <taxon>Danionidae</taxon>
        <taxon>Danioninae</taxon>
        <taxon>Danio</taxon>
    </lineage>
</organism>
<protein>
    <submittedName>
        <fullName evidence="2">Novel immune-type receptor 3a isoform X1</fullName>
    </submittedName>
</protein>
<name>A0AC58G3I5_DANRE</name>
<keyword evidence="2" id="KW-0675">Receptor</keyword>
<reference evidence="2" key="1">
    <citation type="submission" date="2025-08" db="UniProtKB">
        <authorList>
            <consortium name="RefSeq"/>
        </authorList>
    </citation>
    <scope>IDENTIFICATION</scope>
    <source>
        <strain evidence="2">Tuebingen</strain>
        <tissue evidence="2">Fibroblasts and whole tissue</tissue>
    </source>
</reference>